<evidence type="ECO:0000256" key="2">
    <source>
        <dbReference type="ARBA" id="ARBA00007251"/>
    </source>
</evidence>
<name>A0A7S3ED73_9RHOD</name>
<dbReference type="EMBL" id="HBHW01018691">
    <property type="protein sequence ID" value="CAE0046374.1"/>
    <property type="molecule type" value="Transcribed_RNA"/>
</dbReference>
<dbReference type="SUPFAM" id="SSF100950">
    <property type="entry name" value="NagB/RpiA/CoA transferase-like"/>
    <property type="match status" value="1"/>
</dbReference>
<organism evidence="10">
    <name type="scientific">Rhodosorus marinus</name>
    <dbReference type="NCBI Taxonomy" id="101924"/>
    <lineage>
        <taxon>Eukaryota</taxon>
        <taxon>Rhodophyta</taxon>
        <taxon>Stylonematophyceae</taxon>
        <taxon>Stylonematales</taxon>
        <taxon>Stylonemataceae</taxon>
        <taxon>Rhodosorus</taxon>
    </lineage>
</organism>
<sequence length="335" mass="36398">METKDLEAAIQALSSHKKAWKFVEAFSHELLRGSYTDSYDVANQTAEVLKVVAVATCMAGLKNVRRSLRAVGRYLAGLGGKYTYVIGNVTRRVLKLVQETLDDPDEEFSIQENTKEALSLFLDEFNQTRDTMVTNAAVAEQIHSAEVILTFGRSATVERLLLEAAKKRTFEVVIAENSPRGDGHGLAKVLASEAKLDVTLIPDSAIFAVMPRVHKVIIGAEAVLANGSLIAPAGTLLVTTVARHYSKPVVSCAELYKVTPLFPLSTMADSKLLHPATILNEEIALEIPNVNIVNPANDLVPAEMISLLLSDNGGCSPVVVHRLVKQLYDEVEVPL</sequence>
<evidence type="ECO:0000256" key="1">
    <source>
        <dbReference type="ARBA" id="ARBA00004514"/>
    </source>
</evidence>
<dbReference type="PANTHER" id="PTHR45859:SF1">
    <property type="entry name" value="TRANSLATION INITIATION FACTOR EIF-2B SUBUNIT BETA"/>
    <property type="match status" value="1"/>
</dbReference>
<dbReference type="GO" id="GO:0003743">
    <property type="term" value="F:translation initiation factor activity"/>
    <property type="evidence" value="ECO:0007669"/>
    <property type="project" value="UniProtKB-KW"/>
</dbReference>
<dbReference type="InterPro" id="IPR037171">
    <property type="entry name" value="NagB/RpiA_transferase-like"/>
</dbReference>
<evidence type="ECO:0000313" key="11">
    <source>
        <dbReference type="EMBL" id="CAE0046376.1"/>
    </source>
</evidence>
<dbReference type="InterPro" id="IPR051855">
    <property type="entry name" value="eIF2B_beta_subunit"/>
</dbReference>
<dbReference type="AlphaFoldDB" id="A0A7S3ED73"/>
<dbReference type="GO" id="GO:0005085">
    <property type="term" value="F:guanyl-nucleotide exchange factor activity"/>
    <property type="evidence" value="ECO:0007669"/>
    <property type="project" value="TreeGrafter"/>
</dbReference>
<comment type="similarity">
    <text evidence="2 9">Belongs to the eIF-2B alpha/beta/delta subunits family.</text>
</comment>
<evidence type="ECO:0000256" key="9">
    <source>
        <dbReference type="RuleBase" id="RU003814"/>
    </source>
</evidence>
<evidence type="ECO:0000256" key="6">
    <source>
        <dbReference type="ARBA" id="ARBA00044122"/>
    </source>
</evidence>
<dbReference type="InterPro" id="IPR000649">
    <property type="entry name" value="IF-2B-related"/>
</dbReference>
<dbReference type="EMBL" id="HBHW01018693">
    <property type="protein sequence ID" value="CAE0046376.1"/>
    <property type="molecule type" value="Transcribed_RNA"/>
</dbReference>
<evidence type="ECO:0000313" key="10">
    <source>
        <dbReference type="EMBL" id="CAE0046374.1"/>
    </source>
</evidence>
<dbReference type="GO" id="GO:0005851">
    <property type="term" value="C:eukaryotic translation initiation factor 2B complex"/>
    <property type="evidence" value="ECO:0007669"/>
    <property type="project" value="TreeGrafter"/>
</dbReference>
<keyword evidence="5" id="KW-0648">Protein biosynthesis</keyword>
<dbReference type="GO" id="GO:0005829">
    <property type="term" value="C:cytosol"/>
    <property type="evidence" value="ECO:0007669"/>
    <property type="project" value="UniProtKB-SubCell"/>
</dbReference>
<keyword evidence="3" id="KW-0963">Cytoplasm</keyword>
<comment type="subcellular location">
    <subcellularLocation>
        <location evidence="1">Cytoplasm</location>
        <location evidence="1">Cytosol</location>
    </subcellularLocation>
</comment>
<dbReference type="Pfam" id="PF01008">
    <property type="entry name" value="IF-2B"/>
    <property type="match status" value="1"/>
</dbReference>
<gene>
    <name evidence="10" type="ORF">RMAR00112_LOCUS14353</name>
    <name evidence="11" type="ORF">RMAR00112_LOCUS14355</name>
</gene>
<accession>A0A7S3ED73</accession>
<evidence type="ECO:0000256" key="8">
    <source>
        <dbReference type="ARBA" id="ARBA00046432"/>
    </source>
</evidence>
<evidence type="ECO:0000256" key="7">
    <source>
        <dbReference type="ARBA" id="ARBA00044228"/>
    </source>
</evidence>
<dbReference type="InterPro" id="IPR042529">
    <property type="entry name" value="IF_2B-like_C"/>
</dbReference>
<protein>
    <recommendedName>
        <fullName evidence="6">Translation initiation factor eIF2B subunit beta</fullName>
    </recommendedName>
    <alternativeName>
        <fullName evidence="7">eIF2B GDP-GTP exchange factor subunit beta</fullName>
    </alternativeName>
</protein>
<evidence type="ECO:0000256" key="5">
    <source>
        <dbReference type="ARBA" id="ARBA00022917"/>
    </source>
</evidence>
<proteinExistence type="inferred from homology"/>
<comment type="subunit">
    <text evidence="8">Component of the translation initiation factor 2B (eIF2B) complex which is a heterodecamer of two sets of five different subunits: alpha, beta, gamma, delta and epsilon. Subunits alpha, beta and delta comprise a regulatory subcomplex and subunits epsilon and gamma comprise a catalytic subcomplex. Within the complex, the hexameric regulatory complex resides at the center, with the two heterodimeric catalytic subcomplexes bound on opposite sides.</text>
</comment>
<evidence type="ECO:0000256" key="3">
    <source>
        <dbReference type="ARBA" id="ARBA00022490"/>
    </source>
</evidence>
<evidence type="ECO:0000256" key="4">
    <source>
        <dbReference type="ARBA" id="ARBA00022540"/>
    </source>
</evidence>
<dbReference type="PANTHER" id="PTHR45859">
    <property type="entry name" value="TRANSLATION INITIATION FACTOR EIF-2B SUBUNIT BETA"/>
    <property type="match status" value="1"/>
</dbReference>
<keyword evidence="4" id="KW-0396">Initiation factor</keyword>
<dbReference type="Gene3D" id="3.40.50.10470">
    <property type="entry name" value="Translation initiation factor eif-2b, domain 2"/>
    <property type="match status" value="1"/>
</dbReference>
<reference evidence="10" key="1">
    <citation type="submission" date="2021-01" db="EMBL/GenBank/DDBJ databases">
        <authorList>
            <person name="Corre E."/>
            <person name="Pelletier E."/>
            <person name="Niang G."/>
            <person name="Scheremetjew M."/>
            <person name="Finn R."/>
            <person name="Kale V."/>
            <person name="Holt S."/>
            <person name="Cochrane G."/>
            <person name="Meng A."/>
            <person name="Brown T."/>
            <person name="Cohen L."/>
        </authorList>
    </citation>
    <scope>NUCLEOTIDE SEQUENCE</scope>
    <source>
        <strain evidence="10">CCMP 769</strain>
    </source>
</reference>